<dbReference type="Proteomes" id="UP000001953">
    <property type="component" value="Chromosome"/>
</dbReference>
<keyword evidence="2" id="KW-1185">Reference proteome</keyword>
<reference evidence="1 2" key="1">
    <citation type="submission" date="2006-03" db="EMBL/GenBank/DDBJ databases">
        <title>Complete sequence of chromosome of Nitrobacter hamburgensis X14.</title>
        <authorList>
            <consortium name="US DOE Joint Genome Institute"/>
            <person name="Copeland A."/>
            <person name="Lucas S."/>
            <person name="Lapidus A."/>
            <person name="Barry K."/>
            <person name="Detter J.C."/>
            <person name="Glavina del Rio T."/>
            <person name="Hammon N."/>
            <person name="Israni S."/>
            <person name="Dalin E."/>
            <person name="Tice H."/>
            <person name="Pitluck S."/>
            <person name="Chain P."/>
            <person name="Malfatti S."/>
            <person name="Shin M."/>
            <person name="Vergez L."/>
            <person name="Schmutz J."/>
            <person name="Larimer F."/>
            <person name="Land M."/>
            <person name="Hauser L."/>
            <person name="Kyrpides N."/>
            <person name="Ivanova N."/>
            <person name="Ward B."/>
            <person name="Arp D."/>
            <person name="Klotz M."/>
            <person name="Stein L."/>
            <person name="O'Mullan G."/>
            <person name="Starkenburg S."/>
            <person name="Sayavedra L."/>
            <person name="Poret-Peterson A.T."/>
            <person name="Gentry M.E."/>
            <person name="Bruce D."/>
            <person name="Richardson P."/>
        </authorList>
    </citation>
    <scope>NUCLEOTIDE SEQUENCE [LARGE SCALE GENOMIC DNA]</scope>
    <source>
        <strain evidence="2">DSM 10229 / NCIMB 13809 / X14</strain>
    </source>
</reference>
<dbReference type="HOGENOM" id="CLU_1218713_0_0_5"/>
<dbReference type="KEGG" id="nha:Nham_1598"/>
<name>Q1QMX8_NITHX</name>
<dbReference type="eggNOG" id="ENOG502ZD6Z">
    <property type="taxonomic scope" value="Bacteria"/>
</dbReference>
<gene>
    <name evidence="1" type="ordered locus">Nham_1598</name>
</gene>
<dbReference type="OrthoDB" id="8479091at2"/>
<protein>
    <recommendedName>
        <fullName evidence="3">Lipoprotein</fullName>
    </recommendedName>
</protein>
<dbReference type="RefSeq" id="WP_011510104.1">
    <property type="nucleotide sequence ID" value="NC_007964.1"/>
</dbReference>
<dbReference type="PROSITE" id="PS51257">
    <property type="entry name" value="PROKAR_LIPOPROTEIN"/>
    <property type="match status" value="1"/>
</dbReference>
<proteinExistence type="predicted"/>
<evidence type="ECO:0000313" key="2">
    <source>
        <dbReference type="Proteomes" id="UP000001953"/>
    </source>
</evidence>
<dbReference type="AlphaFoldDB" id="Q1QMX8"/>
<evidence type="ECO:0008006" key="3">
    <source>
        <dbReference type="Google" id="ProtNLM"/>
    </source>
</evidence>
<accession>Q1QMX8</accession>
<organism evidence="1 2">
    <name type="scientific">Nitrobacter hamburgensis (strain DSM 10229 / NCIMB 13809 / X14)</name>
    <dbReference type="NCBI Taxonomy" id="323097"/>
    <lineage>
        <taxon>Bacteria</taxon>
        <taxon>Pseudomonadati</taxon>
        <taxon>Pseudomonadota</taxon>
        <taxon>Alphaproteobacteria</taxon>
        <taxon>Hyphomicrobiales</taxon>
        <taxon>Nitrobacteraceae</taxon>
        <taxon>Nitrobacter</taxon>
    </lineage>
</organism>
<dbReference type="EMBL" id="CP000319">
    <property type="protein sequence ID" value="ABE62419.1"/>
    <property type="molecule type" value="Genomic_DNA"/>
</dbReference>
<dbReference type="STRING" id="323097.Nham_1598"/>
<sequence length="227" mass="23933">MHSNLYRKATRRSGALAIVVGASLILGGCGGAPEVTLPTDKEESAALCYGATLALAQEQEGTKAISLDQASHALHFVLLGASLNGVGEPTKVNQIGARGKELQHKFVTEKNAAGYTAPCAKAFPETQAGTFKELPADNPDTRMMCYTLSTALLQIFAQSKIAPDPRAEAYVKLNNQLDQSTLAELQAKGDINPAELAGRAMRGLAQAVHLGPPTDVMKACGDRYPKS</sequence>
<evidence type="ECO:0000313" key="1">
    <source>
        <dbReference type="EMBL" id="ABE62419.1"/>
    </source>
</evidence>